<dbReference type="Pfam" id="PF17128">
    <property type="entry name" value="DUF5107"/>
    <property type="match status" value="1"/>
</dbReference>
<dbReference type="InterPro" id="IPR011990">
    <property type="entry name" value="TPR-like_helical_dom_sf"/>
</dbReference>
<dbReference type="Proteomes" id="UP000716906">
    <property type="component" value="Unassembled WGS sequence"/>
</dbReference>
<feature type="domain" description="DUF5107" evidence="1">
    <location>
        <begin position="55"/>
        <end position="329"/>
    </location>
</feature>
<evidence type="ECO:0000313" key="2">
    <source>
        <dbReference type="EMBL" id="MBM6738902.1"/>
    </source>
</evidence>
<gene>
    <name evidence="2" type="ORF">H7U36_12460</name>
</gene>
<reference evidence="2 3" key="1">
    <citation type="journal article" date="2021" name="Sci. Rep.">
        <title>The distribution of antibiotic resistance genes in chicken gut microbiota commensals.</title>
        <authorList>
            <person name="Juricova H."/>
            <person name="Matiasovicova J."/>
            <person name="Kubasova T."/>
            <person name="Cejkova D."/>
            <person name="Rychlik I."/>
        </authorList>
    </citation>
    <scope>NUCLEOTIDE SEQUENCE [LARGE SCALE GENOMIC DNA]</scope>
    <source>
        <strain evidence="2 3">An773</strain>
    </source>
</reference>
<sequence>MRPELRFETKKMRVAGLGEESCLPDLLGEKILQNDLVFRLSEEDEIYEGYGRRKNAYPYRQYSCYTRKLEERDVESAVLENDFLRAVFLPGYGGRLWELWDKEKGRNLLYTNDVLRFSNLAVRNAWFSGGVEWNIGVIGHTPLTTEPLYAARTALESGEPVLRMYEYERIRKVTYQMDFWLGEKDRFLNCRMRIVNESSQVIPMYWWSNMAVPEYEGGRVIVPAKQAFTYADGAVFKVDIPVVNGVDITDYKKIPRSVDYFFDIPQESPKYVANVDREGFGLLQMSTKRLRSRKLFSWGSREGSDRWQEFLTDKAGRYIEIQAGLGKTQYGCIPMAPHTAWEWLERYGSACVEKKVLDLPHAARSAALTAAIHKSGEPERMERLLADTKAMAKSPACLVRAGSGYGAMRNQGRWTEHLAFQVPEGPLQSWQRFFETGELKAPDVTERPDEFLIDGDSIGFLESTLEGCNRDNWYAFYQAGVWLAQAEQGERARTMLERSLELEENPWAYHALACVSLREGEEIRAREEILRGMHLAAGLPRREDRLPYMKEGFRMLHMMGASEEIRTFYREMEAELKANSRLKFIYIFALHRLGENREAERLLEERGGLLLEDIREGEDSIGKLWQSLHRDEAGREAKLPRQYDFSAS</sequence>
<dbReference type="InterPro" id="IPR033396">
    <property type="entry name" value="DUF5107"/>
</dbReference>
<comment type="caution">
    <text evidence="2">The sequence shown here is derived from an EMBL/GenBank/DDBJ whole genome shotgun (WGS) entry which is preliminary data.</text>
</comment>
<dbReference type="Gene3D" id="1.25.40.10">
    <property type="entry name" value="Tetratricopeptide repeat domain"/>
    <property type="match status" value="1"/>
</dbReference>
<dbReference type="RefSeq" id="WP_205156253.1">
    <property type="nucleotide sequence ID" value="NZ_JACLYY010000013.1"/>
</dbReference>
<proteinExistence type="predicted"/>
<organism evidence="2 3">
    <name type="scientific">Faecalicatena fissicatena</name>
    <dbReference type="NCBI Taxonomy" id="290055"/>
    <lineage>
        <taxon>Bacteria</taxon>
        <taxon>Bacillati</taxon>
        <taxon>Bacillota</taxon>
        <taxon>Clostridia</taxon>
        <taxon>Lachnospirales</taxon>
        <taxon>Lachnospiraceae</taxon>
        <taxon>Faecalicatena</taxon>
    </lineage>
</organism>
<dbReference type="EMBL" id="JACLYY010000013">
    <property type="protein sequence ID" value="MBM6738902.1"/>
    <property type="molecule type" value="Genomic_DNA"/>
</dbReference>
<protein>
    <submittedName>
        <fullName evidence="2">DUF5107 domain-containing protein</fullName>
    </submittedName>
</protein>
<keyword evidence="3" id="KW-1185">Reference proteome</keyword>
<accession>A0ABS2EBG0</accession>
<evidence type="ECO:0000259" key="1">
    <source>
        <dbReference type="Pfam" id="PF17128"/>
    </source>
</evidence>
<name>A0ABS2EBG0_9FIRM</name>
<evidence type="ECO:0000313" key="3">
    <source>
        <dbReference type="Proteomes" id="UP000716906"/>
    </source>
</evidence>